<dbReference type="Proteomes" id="UP000706926">
    <property type="component" value="Unassembled WGS sequence"/>
</dbReference>
<keyword evidence="2" id="KW-1185">Reference proteome</keyword>
<comment type="caution">
    <text evidence="1">The sequence shown here is derived from an EMBL/GenBank/DDBJ whole genome shotgun (WGS) entry which is preliminary data.</text>
</comment>
<sequence length="87" mass="9851">MMTFHQMFLRALSPPKSYRPVQLFKNVFLTFHKAAFGLKSILHFLPALIIKALSGFRKPSYFSQLDFFPAADVKIAESLDIAGFLAV</sequence>
<dbReference type="RefSeq" id="WP_040738803.1">
    <property type="nucleotide sequence ID" value="NZ_BOSA01000001.1"/>
</dbReference>
<dbReference type="EMBL" id="JAGGKI010000002">
    <property type="protein sequence ID" value="MBP1891829.1"/>
    <property type="molecule type" value="Genomic_DNA"/>
</dbReference>
<organism evidence="1 2">
    <name type="scientific">Paenibacillus lactis</name>
    <dbReference type="NCBI Taxonomy" id="228574"/>
    <lineage>
        <taxon>Bacteria</taxon>
        <taxon>Bacillati</taxon>
        <taxon>Bacillota</taxon>
        <taxon>Bacilli</taxon>
        <taxon>Bacillales</taxon>
        <taxon>Paenibacillaceae</taxon>
        <taxon>Paenibacillus</taxon>
    </lineage>
</organism>
<evidence type="ECO:0000313" key="1">
    <source>
        <dbReference type="EMBL" id="MBP1891829.1"/>
    </source>
</evidence>
<protein>
    <submittedName>
        <fullName evidence="1">Uncharacterized protein</fullName>
    </submittedName>
</protein>
<gene>
    <name evidence="1" type="ORF">J2Z18_000901</name>
</gene>
<evidence type="ECO:0000313" key="2">
    <source>
        <dbReference type="Proteomes" id="UP000706926"/>
    </source>
</evidence>
<reference evidence="1 2" key="1">
    <citation type="submission" date="2021-03" db="EMBL/GenBank/DDBJ databases">
        <title>Genomic Encyclopedia of Type Strains, Phase IV (KMG-IV): sequencing the most valuable type-strain genomes for metagenomic binning, comparative biology and taxonomic classification.</title>
        <authorList>
            <person name="Goeker M."/>
        </authorList>
    </citation>
    <scope>NUCLEOTIDE SEQUENCE [LARGE SCALE GENOMIC DNA]</scope>
    <source>
        <strain evidence="1 2">DSM 15596</strain>
    </source>
</reference>
<name>A0ABS4F6E0_9BACL</name>
<accession>A0ABS4F6E0</accession>
<dbReference type="GeneID" id="95402940"/>
<proteinExistence type="predicted"/>